<gene>
    <name evidence="2" type="ORF">TEA_026419</name>
</gene>
<feature type="chain" id="PRO_5020335812" evidence="1">
    <location>
        <begin position="23"/>
        <end position="122"/>
    </location>
</feature>
<name>A0A4S4DRQ0_CAMSN</name>
<evidence type="ECO:0000313" key="3">
    <source>
        <dbReference type="Proteomes" id="UP000306102"/>
    </source>
</evidence>
<dbReference type="AlphaFoldDB" id="A0A4S4DRQ0"/>
<evidence type="ECO:0000313" key="2">
    <source>
        <dbReference type="EMBL" id="THG05808.1"/>
    </source>
</evidence>
<comment type="caution">
    <text evidence="2">The sequence shown here is derived from an EMBL/GenBank/DDBJ whole genome shotgun (WGS) entry which is preliminary data.</text>
</comment>
<dbReference type="EMBL" id="SDRB02010555">
    <property type="protein sequence ID" value="THG05808.1"/>
    <property type="molecule type" value="Genomic_DNA"/>
</dbReference>
<organism evidence="2 3">
    <name type="scientific">Camellia sinensis var. sinensis</name>
    <name type="common">China tea</name>
    <dbReference type="NCBI Taxonomy" id="542762"/>
    <lineage>
        <taxon>Eukaryota</taxon>
        <taxon>Viridiplantae</taxon>
        <taxon>Streptophyta</taxon>
        <taxon>Embryophyta</taxon>
        <taxon>Tracheophyta</taxon>
        <taxon>Spermatophyta</taxon>
        <taxon>Magnoliopsida</taxon>
        <taxon>eudicotyledons</taxon>
        <taxon>Gunneridae</taxon>
        <taxon>Pentapetalae</taxon>
        <taxon>asterids</taxon>
        <taxon>Ericales</taxon>
        <taxon>Theaceae</taxon>
        <taxon>Camellia</taxon>
    </lineage>
</organism>
<reference evidence="2 3" key="1">
    <citation type="journal article" date="2018" name="Proc. Natl. Acad. Sci. U.S.A.">
        <title>Draft genome sequence of Camellia sinensis var. sinensis provides insights into the evolution of the tea genome and tea quality.</title>
        <authorList>
            <person name="Wei C."/>
            <person name="Yang H."/>
            <person name="Wang S."/>
            <person name="Zhao J."/>
            <person name="Liu C."/>
            <person name="Gao L."/>
            <person name="Xia E."/>
            <person name="Lu Y."/>
            <person name="Tai Y."/>
            <person name="She G."/>
            <person name="Sun J."/>
            <person name="Cao H."/>
            <person name="Tong W."/>
            <person name="Gao Q."/>
            <person name="Li Y."/>
            <person name="Deng W."/>
            <person name="Jiang X."/>
            <person name="Wang W."/>
            <person name="Chen Q."/>
            <person name="Zhang S."/>
            <person name="Li H."/>
            <person name="Wu J."/>
            <person name="Wang P."/>
            <person name="Li P."/>
            <person name="Shi C."/>
            <person name="Zheng F."/>
            <person name="Jian J."/>
            <person name="Huang B."/>
            <person name="Shan D."/>
            <person name="Shi M."/>
            <person name="Fang C."/>
            <person name="Yue Y."/>
            <person name="Li F."/>
            <person name="Li D."/>
            <person name="Wei S."/>
            <person name="Han B."/>
            <person name="Jiang C."/>
            <person name="Yin Y."/>
            <person name="Xia T."/>
            <person name="Zhang Z."/>
            <person name="Bennetzen J.L."/>
            <person name="Zhao S."/>
            <person name="Wan X."/>
        </authorList>
    </citation>
    <scope>NUCLEOTIDE SEQUENCE [LARGE SCALE GENOMIC DNA]</scope>
    <source>
        <strain evidence="3">cv. Shuchazao</strain>
        <tissue evidence="2">Leaf</tissue>
    </source>
</reference>
<protein>
    <submittedName>
        <fullName evidence="2">Uncharacterized protein</fullName>
    </submittedName>
</protein>
<sequence>MEARSAVPSYLFFSQLPLITLALKIADDEDGFVGYWPRWVSGSTSTALGHQQSSVWMYRTMHLSSYRAPVPSLRLKEMMLTVVTKKLKQGPALRNLESYFYFLSNNYLGLSSHPTVSNGFNH</sequence>
<evidence type="ECO:0000256" key="1">
    <source>
        <dbReference type="SAM" id="SignalP"/>
    </source>
</evidence>
<keyword evidence="1" id="KW-0732">Signal</keyword>
<keyword evidence="3" id="KW-1185">Reference proteome</keyword>
<accession>A0A4S4DRQ0</accession>
<proteinExistence type="predicted"/>
<dbReference type="Proteomes" id="UP000306102">
    <property type="component" value="Unassembled WGS sequence"/>
</dbReference>
<feature type="signal peptide" evidence="1">
    <location>
        <begin position="1"/>
        <end position="22"/>
    </location>
</feature>